<name>A0A110B778_HALHR</name>
<dbReference type="EMBL" id="AP017372">
    <property type="protein sequence ID" value="BAU58258.1"/>
    <property type="molecule type" value="Genomic_DNA"/>
</dbReference>
<sequence length="454" mass="47585">MRMKKTYISTVTAALLFGAGSILANSDLQEATINQYGEDQTATVDQLNAHGSKATITQQVGANNAVATILQKDISGATATIEQWRGTVKLIQDGYDSSWDAVAEVRGQATIAHGEGNTIEVDSNSTWDVMQSGSGNFADIIASRGGSGEIRQDGQDNSAELNLDVGSSTGVEYADVTVEQIGSGNQTFLGAHWSFNDIVNIFQEGDDNISRLYINSANPADVKQVGNNNEANVGTAEELFSFKGNVLQLGNDNLVDLIGTGGSWRGADIYVEQHGNENVSHVSSDKGRVVVMQLADDRAADGNSSHVANITTINGAGIDLLKQVGKGSFADLFADGEMVTGSVQSNAGVETDHTTTIGSEHGGMEILQLGANKHAEVHLDGYEGDMISITQGGNGSHGVFHAGDLGNPSHGMSAIITSNDASYTDHLTTVDSSYGFMTVAQHGAGNLASLTQRQ</sequence>
<keyword evidence="1" id="KW-0732">Signal</keyword>
<accession>A0A110B778</accession>
<gene>
    <name evidence="2" type="primary">csgA</name>
    <name evidence="2" type="ORF">HH1059_15520</name>
</gene>
<dbReference type="RefSeq" id="WP_096409650.1">
    <property type="nucleotide sequence ID" value="NZ_AP017372.2"/>
</dbReference>
<dbReference type="AlphaFoldDB" id="A0A110B778"/>
<keyword evidence="3" id="KW-1185">Reference proteome</keyword>
<evidence type="ECO:0008006" key="4">
    <source>
        <dbReference type="Google" id="ProtNLM"/>
    </source>
</evidence>
<reference evidence="2" key="1">
    <citation type="submission" date="2016-02" db="EMBL/GenBank/DDBJ databases">
        <title>Halorhodospira halochloris DSM-1059 complete genome, version 2.</title>
        <authorList>
            <person name="Tsukatani Y."/>
        </authorList>
    </citation>
    <scope>NUCLEOTIDE SEQUENCE</scope>
    <source>
        <strain evidence="2">DSM 1059</strain>
    </source>
</reference>
<dbReference type="Proteomes" id="UP000218890">
    <property type="component" value="Chromosome"/>
</dbReference>
<evidence type="ECO:0000256" key="1">
    <source>
        <dbReference type="SAM" id="SignalP"/>
    </source>
</evidence>
<dbReference type="OrthoDB" id="6313892at2"/>
<feature type="signal peptide" evidence="1">
    <location>
        <begin position="1"/>
        <end position="24"/>
    </location>
</feature>
<proteinExistence type="predicted"/>
<evidence type="ECO:0000313" key="2">
    <source>
        <dbReference type="EMBL" id="BAU58258.1"/>
    </source>
</evidence>
<feature type="chain" id="PRO_5007142916" description="Curlin associated repeat-containing protein" evidence="1">
    <location>
        <begin position="25"/>
        <end position="454"/>
    </location>
</feature>
<dbReference type="KEGG" id="hhk:HH1059_15520"/>
<protein>
    <recommendedName>
        <fullName evidence="4">Curlin associated repeat-containing protein</fullName>
    </recommendedName>
</protein>
<evidence type="ECO:0000313" key="3">
    <source>
        <dbReference type="Proteomes" id="UP000218890"/>
    </source>
</evidence>
<organism evidence="2 3">
    <name type="scientific">Halorhodospira halochloris</name>
    <name type="common">Ectothiorhodospira halochloris</name>
    <dbReference type="NCBI Taxonomy" id="1052"/>
    <lineage>
        <taxon>Bacteria</taxon>
        <taxon>Pseudomonadati</taxon>
        <taxon>Pseudomonadota</taxon>
        <taxon>Gammaproteobacteria</taxon>
        <taxon>Chromatiales</taxon>
        <taxon>Ectothiorhodospiraceae</taxon>
        <taxon>Halorhodospira</taxon>
    </lineage>
</organism>